<gene>
    <name evidence="2" type="ORF">RG47T_1376</name>
</gene>
<protein>
    <submittedName>
        <fullName evidence="2">Putative anti-sigma factor antagonist</fullName>
    </submittedName>
</protein>
<dbReference type="PANTHER" id="PTHR33495">
    <property type="entry name" value="ANTI-SIGMA FACTOR ANTAGONIST TM_1081-RELATED-RELATED"/>
    <property type="match status" value="1"/>
</dbReference>
<dbReference type="Gene3D" id="3.30.750.24">
    <property type="entry name" value="STAS domain"/>
    <property type="match status" value="1"/>
</dbReference>
<name>A0A1Q5ZVZ2_9SPHI</name>
<evidence type="ECO:0000313" key="2">
    <source>
        <dbReference type="EMBL" id="OKS85929.1"/>
    </source>
</evidence>
<proteinExistence type="predicted"/>
<keyword evidence="3" id="KW-1185">Reference proteome</keyword>
<evidence type="ECO:0000313" key="3">
    <source>
        <dbReference type="Proteomes" id="UP000186720"/>
    </source>
</evidence>
<dbReference type="AlphaFoldDB" id="A0A1Q5ZVZ2"/>
<evidence type="ECO:0000259" key="1">
    <source>
        <dbReference type="PROSITE" id="PS50801"/>
    </source>
</evidence>
<dbReference type="STRING" id="1302689.RG47T_1376"/>
<feature type="domain" description="STAS" evidence="1">
    <location>
        <begin position="20"/>
        <end position="111"/>
    </location>
</feature>
<dbReference type="PANTHER" id="PTHR33495:SF2">
    <property type="entry name" value="ANTI-SIGMA FACTOR ANTAGONIST TM_1081-RELATED"/>
    <property type="match status" value="1"/>
</dbReference>
<sequence length="111" mass="12462">MIDIIKNQSNYLLVDVNLNEANMGNAAIFKSEIISMLDLHHKKIILSLHQVNYIDSTFLGALVAALKHAISLKADIALVGLKKDIHDLLTLIRLDKVFKIYDSFNDATKED</sequence>
<dbReference type="InterPro" id="IPR002645">
    <property type="entry name" value="STAS_dom"/>
</dbReference>
<dbReference type="InterPro" id="IPR036513">
    <property type="entry name" value="STAS_dom_sf"/>
</dbReference>
<dbReference type="EMBL" id="MPPL01000001">
    <property type="protein sequence ID" value="OKS85929.1"/>
    <property type="molecule type" value="Genomic_DNA"/>
</dbReference>
<dbReference type="CDD" id="cd07043">
    <property type="entry name" value="STAS_anti-anti-sigma_factors"/>
    <property type="match status" value="1"/>
</dbReference>
<dbReference type="OrthoDB" id="9796076at2"/>
<comment type="caution">
    <text evidence="2">The sequence shown here is derived from an EMBL/GenBank/DDBJ whole genome shotgun (WGS) entry which is preliminary data.</text>
</comment>
<dbReference type="GO" id="GO:0043856">
    <property type="term" value="F:anti-sigma factor antagonist activity"/>
    <property type="evidence" value="ECO:0007669"/>
    <property type="project" value="TreeGrafter"/>
</dbReference>
<accession>A0A1Q5ZVZ2</accession>
<dbReference type="SUPFAM" id="SSF52091">
    <property type="entry name" value="SpoIIaa-like"/>
    <property type="match status" value="1"/>
</dbReference>
<dbReference type="Proteomes" id="UP000186720">
    <property type="component" value="Unassembled WGS sequence"/>
</dbReference>
<dbReference type="Pfam" id="PF01740">
    <property type="entry name" value="STAS"/>
    <property type="match status" value="1"/>
</dbReference>
<organism evidence="2 3">
    <name type="scientific">Mucilaginibacter polytrichastri</name>
    <dbReference type="NCBI Taxonomy" id="1302689"/>
    <lineage>
        <taxon>Bacteria</taxon>
        <taxon>Pseudomonadati</taxon>
        <taxon>Bacteroidota</taxon>
        <taxon>Sphingobacteriia</taxon>
        <taxon>Sphingobacteriales</taxon>
        <taxon>Sphingobacteriaceae</taxon>
        <taxon>Mucilaginibacter</taxon>
    </lineage>
</organism>
<reference evidence="2 3" key="1">
    <citation type="submission" date="2016-11" db="EMBL/GenBank/DDBJ databases">
        <title>Whole Genome Sequencing of Mucilaginibacter polytrichastri RG4-7(T) isolated from the moss sample.</title>
        <authorList>
            <person name="Li Y."/>
        </authorList>
    </citation>
    <scope>NUCLEOTIDE SEQUENCE [LARGE SCALE GENOMIC DNA]</scope>
    <source>
        <strain evidence="2 3">RG4-7</strain>
    </source>
</reference>
<dbReference type="PROSITE" id="PS50801">
    <property type="entry name" value="STAS"/>
    <property type="match status" value="1"/>
</dbReference>
<dbReference type="RefSeq" id="WP_074493191.1">
    <property type="nucleotide sequence ID" value="NZ_FPAM01000002.1"/>
</dbReference>